<keyword evidence="2 6" id="KW-0812">Transmembrane</keyword>
<evidence type="ECO:0000256" key="3">
    <source>
        <dbReference type="ARBA" id="ARBA00022989"/>
    </source>
</evidence>
<dbReference type="PANTHER" id="PTHR11040:SF205">
    <property type="entry name" value="ZINC TRANSPORTER ZUPT"/>
    <property type="match status" value="1"/>
</dbReference>
<feature type="transmembrane region" description="Helical" evidence="6">
    <location>
        <begin position="77"/>
        <end position="97"/>
    </location>
</feature>
<keyword evidence="8" id="KW-1185">Reference proteome</keyword>
<evidence type="ECO:0000313" key="8">
    <source>
        <dbReference type="Proteomes" id="UP000265618"/>
    </source>
</evidence>
<feature type="transmembrane region" description="Helical" evidence="6">
    <location>
        <begin position="272"/>
        <end position="294"/>
    </location>
</feature>
<protein>
    <submittedName>
        <fullName evidence="7">Zinc/iron permease</fullName>
    </submittedName>
</protein>
<dbReference type="EMBL" id="BDIP01003620">
    <property type="protein sequence ID" value="GIQ87929.1"/>
    <property type="molecule type" value="Genomic_DNA"/>
</dbReference>
<keyword evidence="4 6" id="KW-0472">Membrane</keyword>
<feature type="transmembrane region" description="Helical" evidence="6">
    <location>
        <begin position="380"/>
        <end position="399"/>
    </location>
</feature>
<evidence type="ECO:0000256" key="6">
    <source>
        <dbReference type="SAM" id="Phobius"/>
    </source>
</evidence>
<dbReference type="GO" id="GO:0016020">
    <property type="term" value="C:membrane"/>
    <property type="evidence" value="ECO:0007669"/>
    <property type="project" value="UniProtKB-SubCell"/>
</dbReference>
<feature type="transmembrane region" description="Helical" evidence="6">
    <location>
        <begin position="12"/>
        <end position="31"/>
    </location>
</feature>
<dbReference type="PANTHER" id="PTHR11040">
    <property type="entry name" value="ZINC/IRON TRANSPORTER"/>
    <property type="match status" value="1"/>
</dbReference>
<evidence type="ECO:0000256" key="2">
    <source>
        <dbReference type="ARBA" id="ARBA00022692"/>
    </source>
</evidence>
<accession>A0A9K3GLA5</accession>
<feature type="compositionally biased region" description="Basic and acidic residues" evidence="5">
    <location>
        <begin position="105"/>
        <end position="122"/>
    </location>
</feature>
<reference evidence="7 8" key="1">
    <citation type="journal article" date="2018" name="PLoS ONE">
        <title>The draft genome of Kipferlia bialata reveals reductive genome evolution in fornicate parasites.</title>
        <authorList>
            <person name="Tanifuji G."/>
            <person name="Takabayashi S."/>
            <person name="Kume K."/>
            <person name="Takagi M."/>
            <person name="Nakayama T."/>
            <person name="Kamikawa R."/>
            <person name="Inagaki Y."/>
            <person name="Hashimoto T."/>
        </authorList>
    </citation>
    <scope>NUCLEOTIDE SEQUENCE [LARGE SCALE GENOMIC DNA]</scope>
    <source>
        <strain evidence="7">NY0173</strain>
    </source>
</reference>
<evidence type="ECO:0000256" key="1">
    <source>
        <dbReference type="ARBA" id="ARBA00004141"/>
    </source>
</evidence>
<dbReference type="Pfam" id="PF02535">
    <property type="entry name" value="Zip"/>
    <property type="match status" value="1"/>
</dbReference>
<feature type="transmembrane region" description="Helical" evidence="6">
    <location>
        <begin position="347"/>
        <end position="365"/>
    </location>
</feature>
<evidence type="ECO:0000256" key="4">
    <source>
        <dbReference type="ARBA" id="ARBA00023136"/>
    </source>
</evidence>
<dbReference type="Proteomes" id="UP000265618">
    <property type="component" value="Unassembled WGS sequence"/>
</dbReference>
<gene>
    <name evidence="7" type="ORF">KIPB_010074</name>
</gene>
<dbReference type="OrthoDB" id="262547at2759"/>
<feature type="transmembrane region" description="Helical" evidence="6">
    <location>
        <begin position="314"/>
        <end position="338"/>
    </location>
</feature>
<feature type="transmembrane region" description="Helical" evidence="6">
    <location>
        <begin position="38"/>
        <end position="57"/>
    </location>
</feature>
<sequence>MSESGSPMFGLMLSTLAGLSTGIGGFIPLLFTAKAEDTAMAVGLGFSAGIMVLLSFMEMLTEAGDLIAKASPGLSVRAVEGIKMASFFCGICLLWILDNAVPEMGSKEDKDKKRGQEDHLGDESDTPLAAVRSGRREREREEDEGMQDPVSIVPLDEGGDTATKGLKASSSAGLESVESTDSAPEDSAPPTPLLTPVPALSPEEASTGYGTSPPVSVCTGCPRLDMAPDGCPCQIAKEAAARASAQKTQLLQAGIKSGVAIFIHNIPEAISVYITAVSSPMSVSVTLAVAIAIHNIPEGFAVASPIYAATHNRALSVGLGFLSGLSEPLGALLTYLFVGGGEAEEGIGMGCILGATAGMMVYLSLSELLPLSLRYDKHSYTMAGVFGGMALMALSLVLLA</sequence>
<name>A0A9K3GLA5_9EUKA</name>
<feature type="region of interest" description="Disordered" evidence="5">
    <location>
        <begin position="105"/>
        <end position="213"/>
    </location>
</feature>
<comment type="subcellular location">
    <subcellularLocation>
        <location evidence="1">Membrane</location>
        <topology evidence="1">Multi-pass membrane protein</topology>
    </subcellularLocation>
</comment>
<dbReference type="AlphaFoldDB" id="A0A9K3GLA5"/>
<proteinExistence type="predicted"/>
<feature type="compositionally biased region" description="Polar residues" evidence="5">
    <location>
        <begin position="168"/>
        <end position="182"/>
    </location>
</feature>
<dbReference type="InterPro" id="IPR003689">
    <property type="entry name" value="ZIP"/>
</dbReference>
<evidence type="ECO:0000313" key="7">
    <source>
        <dbReference type="EMBL" id="GIQ87929.1"/>
    </source>
</evidence>
<organism evidence="7 8">
    <name type="scientific">Kipferlia bialata</name>
    <dbReference type="NCBI Taxonomy" id="797122"/>
    <lineage>
        <taxon>Eukaryota</taxon>
        <taxon>Metamonada</taxon>
        <taxon>Carpediemonas-like organisms</taxon>
        <taxon>Kipferlia</taxon>
    </lineage>
</organism>
<keyword evidence="3 6" id="KW-1133">Transmembrane helix</keyword>
<comment type="caution">
    <text evidence="7">The sequence shown here is derived from an EMBL/GenBank/DDBJ whole genome shotgun (WGS) entry which is preliminary data.</text>
</comment>
<evidence type="ECO:0000256" key="5">
    <source>
        <dbReference type="SAM" id="MobiDB-lite"/>
    </source>
</evidence>
<dbReference type="GO" id="GO:0005385">
    <property type="term" value="F:zinc ion transmembrane transporter activity"/>
    <property type="evidence" value="ECO:0007669"/>
    <property type="project" value="TreeGrafter"/>
</dbReference>